<reference evidence="1 3" key="2">
    <citation type="journal article" date="2017" name="BMC Genomics">
        <title>Genomic analysis of methanogenic archaea reveals a shift towards energy conservation.</title>
        <authorList>
            <person name="Gilmore S.P."/>
            <person name="Henske J.K."/>
            <person name="Sexton J.A."/>
            <person name="Solomon K.V."/>
            <person name="Seppala S."/>
            <person name="Yoo J.I."/>
            <person name="Huyett L.M."/>
            <person name="Pressman A."/>
            <person name="Cogan J.Z."/>
            <person name="Kivenson V."/>
            <person name="Peng X."/>
            <person name="Tan Y."/>
            <person name="Valentine D.L."/>
            <person name="O'Malley M.A."/>
        </authorList>
    </citation>
    <scope>NUCLEOTIDE SEQUENCE [LARGE SCALE GENOMIC DNA]</scope>
    <source>
        <strain evidence="1 3">1R-7</strain>
    </source>
</reference>
<dbReference type="EMBL" id="LMVN01000011">
    <property type="protein sequence ID" value="PAV07662.1"/>
    <property type="molecule type" value="Genomic_DNA"/>
</dbReference>
<evidence type="ECO:0000313" key="4">
    <source>
        <dbReference type="Proteomes" id="UP000246004"/>
    </source>
</evidence>
<dbReference type="Proteomes" id="UP000217528">
    <property type="component" value="Unassembled WGS sequence"/>
</dbReference>
<reference evidence="2 4" key="1">
    <citation type="submission" date="2016-04" db="EMBL/GenBank/DDBJ databases">
        <title>Genome sequence of Methanosphaera cuniculi DSM 4103.</title>
        <authorList>
            <person name="Poehlein A."/>
            <person name="Seedorf H."/>
            <person name="Daniel R."/>
        </authorList>
    </citation>
    <scope>NUCLEOTIDE SEQUENCE [LARGE SCALE GENOMIC DNA]</scope>
    <source>
        <strain evidence="2 4">DSM 4103</strain>
    </source>
</reference>
<comment type="caution">
    <text evidence="1">The sequence shown here is derived from an EMBL/GenBank/DDBJ whole genome shotgun (WGS) entry which is preliminary data.</text>
</comment>
<evidence type="ECO:0000313" key="1">
    <source>
        <dbReference type="EMBL" id="PAV07662.1"/>
    </source>
</evidence>
<sequence length="137" mass="16373">MLRVEIEPTKIIQEHPVIISKTKHERKGKTRKSYKKYTVTFPYWYIELYNTGKDIYIYKQENNYYITPTEPISLPKEEYKHITIQQIKSPLTTKIIIPKKLVINIQNYNTIKYIFIPDKTDPITNTHGTLKFIPINK</sequence>
<evidence type="ECO:0000313" key="2">
    <source>
        <dbReference type="EMBL" id="PWL08012.1"/>
    </source>
</evidence>
<dbReference type="AlphaFoldDB" id="A0A2A2HE13"/>
<accession>A0A2A2HE13</accession>
<dbReference type="Proteomes" id="UP000246004">
    <property type="component" value="Unassembled WGS sequence"/>
</dbReference>
<name>A0A2A2HE13_9EURY</name>
<proteinExistence type="predicted"/>
<evidence type="ECO:0000313" key="3">
    <source>
        <dbReference type="Proteomes" id="UP000217528"/>
    </source>
</evidence>
<organism evidence="1 3">
    <name type="scientific">Methanosphaera cuniculi</name>
    <dbReference type="NCBI Taxonomy" id="1077256"/>
    <lineage>
        <taxon>Archaea</taxon>
        <taxon>Methanobacteriati</taxon>
        <taxon>Methanobacteriota</taxon>
        <taxon>Methanomada group</taxon>
        <taxon>Methanobacteria</taxon>
        <taxon>Methanobacteriales</taxon>
        <taxon>Methanobacteriaceae</taxon>
        <taxon>Methanosphaera</taxon>
    </lineage>
</organism>
<keyword evidence="3" id="KW-1185">Reference proteome</keyword>
<gene>
    <name evidence="1" type="ORF">ASJ82_08270</name>
    <name evidence="2" type="ORF">MSCUN_09430</name>
</gene>
<dbReference type="RefSeq" id="WP_095608548.1">
    <property type="nucleotide sequence ID" value="NZ_LMVN01000011.1"/>
</dbReference>
<dbReference type="EMBL" id="LWMS01000031">
    <property type="protein sequence ID" value="PWL08012.1"/>
    <property type="molecule type" value="Genomic_DNA"/>
</dbReference>
<protein>
    <submittedName>
        <fullName evidence="1">Uncharacterized protein</fullName>
    </submittedName>
</protein>